<name>A0A0B4GDC2_METGA</name>
<dbReference type="EMBL" id="AZNH01000036">
    <property type="protein sequence ID" value="KID84925.1"/>
    <property type="molecule type" value="Genomic_DNA"/>
</dbReference>
<comment type="caution">
    <text evidence="1">The sequence shown here is derived from an EMBL/GenBank/DDBJ whole genome shotgun (WGS) entry which is preliminary data.</text>
</comment>
<evidence type="ECO:0000313" key="2">
    <source>
        <dbReference type="Proteomes" id="UP000031192"/>
    </source>
</evidence>
<accession>A0A0B4GDC2</accession>
<protein>
    <submittedName>
        <fullName evidence="1">Uncharacterized protein</fullName>
    </submittedName>
</protein>
<organism evidence="1 2">
    <name type="scientific">Metarhizium guizhouense (strain ARSEF 977)</name>
    <dbReference type="NCBI Taxonomy" id="1276136"/>
    <lineage>
        <taxon>Eukaryota</taxon>
        <taxon>Fungi</taxon>
        <taxon>Dikarya</taxon>
        <taxon>Ascomycota</taxon>
        <taxon>Pezizomycotina</taxon>
        <taxon>Sordariomycetes</taxon>
        <taxon>Hypocreomycetidae</taxon>
        <taxon>Hypocreales</taxon>
        <taxon>Clavicipitaceae</taxon>
        <taxon>Metarhizium</taxon>
    </lineage>
</organism>
<evidence type="ECO:0000313" key="1">
    <source>
        <dbReference type="EMBL" id="KID84925.1"/>
    </source>
</evidence>
<gene>
    <name evidence="1" type="ORF">MGU_07892</name>
</gene>
<reference evidence="1 2" key="1">
    <citation type="journal article" date="2014" name="Proc. Natl. Acad. Sci. U.S.A.">
        <title>Trajectory and genomic determinants of fungal-pathogen speciation and host adaptation.</title>
        <authorList>
            <person name="Hu X."/>
            <person name="Xiao G."/>
            <person name="Zheng P."/>
            <person name="Shang Y."/>
            <person name="Su Y."/>
            <person name="Zhang X."/>
            <person name="Liu X."/>
            <person name="Zhan S."/>
            <person name="St Leger R.J."/>
            <person name="Wang C."/>
        </authorList>
    </citation>
    <scope>NUCLEOTIDE SEQUENCE [LARGE SCALE GENOMIC DNA]</scope>
    <source>
        <strain evidence="1 2">ARSEF 977</strain>
    </source>
</reference>
<keyword evidence="2" id="KW-1185">Reference proteome</keyword>
<dbReference type="Proteomes" id="UP000031192">
    <property type="component" value="Unassembled WGS sequence"/>
</dbReference>
<proteinExistence type="predicted"/>
<dbReference type="HOGENOM" id="CLU_2483837_0_0_1"/>
<sequence length="87" mass="9521">MRSIAARGSRAEVRATRLMVEDLERDASIGLEGEARNRAEVKHFESGRQRTPTCPNGKTRGGQLVVRLTSMLPQDAMGHGGKNPDHP</sequence>
<dbReference type="AlphaFoldDB" id="A0A0B4GDC2"/>